<protein>
    <submittedName>
        <fullName evidence="1">Uncharacterized protein</fullName>
    </submittedName>
</protein>
<evidence type="ECO:0000313" key="1">
    <source>
        <dbReference type="EMBL" id="KAK4420236.1"/>
    </source>
</evidence>
<dbReference type="EMBL" id="JACGWO010000009">
    <property type="protein sequence ID" value="KAK4420236.1"/>
    <property type="molecule type" value="Genomic_DNA"/>
</dbReference>
<dbReference type="AlphaFoldDB" id="A0AAE1XY43"/>
<sequence length="136" mass="14764">MVHGYGQRRDHGFTSIGSNWRNTSFFFLERGTHFGGFSSPTTLVRPHVSSPKEAMCHVLSASQSPVLPTTDAPSLVGESLVNIPLVFSAPSSPKQGCSSSSLLHHRVRRACFATGSRSCVGRKWKFVGGNCDCFFS</sequence>
<dbReference type="Proteomes" id="UP001293254">
    <property type="component" value="Unassembled WGS sequence"/>
</dbReference>
<gene>
    <name evidence="1" type="ORF">Salat_2436600</name>
</gene>
<organism evidence="1 2">
    <name type="scientific">Sesamum alatum</name>
    <dbReference type="NCBI Taxonomy" id="300844"/>
    <lineage>
        <taxon>Eukaryota</taxon>
        <taxon>Viridiplantae</taxon>
        <taxon>Streptophyta</taxon>
        <taxon>Embryophyta</taxon>
        <taxon>Tracheophyta</taxon>
        <taxon>Spermatophyta</taxon>
        <taxon>Magnoliopsida</taxon>
        <taxon>eudicotyledons</taxon>
        <taxon>Gunneridae</taxon>
        <taxon>Pentapetalae</taxon>
        <taxon>asterids</taxon>
        <taxon>lamiids</taxon>
        <taxon>Lamiales</taxon>
        <taxon>Pedaliaceae</taxon>
        <taxon>Sesamum</taxon>
    </lineage>
</organism>
<proteinExistence type="predicted"/>
<accession>A0AAE1XY43</accession>
<reference evidence="1" key="2">
    <citation type="journal article" date="2024" name="Plant">
        <title>Genomic evolution and insights into agronomic trait innovations of Sesamum species.</title>
        <authorList>
            <person name="Miao H."/>
            <person name="Wang L."/>
            <person name="Qu L."/>
            <person name="Liu H."/>
            <person name="Sun Y."/>
            <person name="Le M."/>
            <person name="Wang Q."/>
            <person name="Wei S."/>
            <person name="Zheng Y."/>
            <person name="Lin W."/>
            <person name="Duan Y."/>
            <person name="Cao H."/>
            <person name="Xiong S."/>
            <person name="Wang X."/>
            <person name="Wei L."/>
            <person name="Li C."/>
            <person name="Ma Q."/>
            <person name="Ju M."/>
            <person name="Zhao R."/>
            <person name="Li G."/>
            <person name="Mu C."/>
            <person name="Tian Q."/>
            <person name="Mei H."/>
            <person name="Zhang T."/>
            <person name="Gao T."/>
            <person name="Zhang H."/>
        </authorList>
    </citation>
    <scope>NUCLEOTIDE SEQUENCE</scope>
    <source>
        <strain evidence="1">3651</strain>
    </source>
</reference>
<keyword evidence="2" id="KW-1185">Reference proteome</keyword>
<comment type="caution">
    <text evidence="1">The sequence shown here is derived from an EMBL/GenBank/DDBJ whole genome shotgun (WGS) entry which is preliminary data.</text>
</comment>
<evidence type="ECO:0000313" key="2">
    <source>
        <dbReference type="Proteomes" id="UP001293254"/>
    </source>
</evidence>
<reference evidence="1" key="1">
    <citation type="submission" date="2020-06" db="EMBL/GenBank/DDBJ databases">
        <authorList>
            <person name="Li T."/>
            <person name="Hu X."/>
            <person name="Zhang T."/>
            <person name="Song X."/>
            <person name="Zhang H."/>
            <person name="Dai N."/>
            <person name="Sheng W."/>
            <person name="Hou X."/>
            <person name="Wei L."/>
        </authorList>
    </citation>
    <scope>NUCLEOTIDE SEQUENCE</scope>
    <source>
        <strain evidence="1">3651</strain>
        <tissue evidence="1">Leaf</tissue>
    </source>
</reference>
<name>A0AAE1XY43_9LAMI</name>